<dbReference type="AlphaFoldDB" id="T1G1C0"/>
<reference evidence="2" key="3">
    <citation type="submission" date="2015-06" db="UniProtKB">
        <authorList>
            <consortium name="EnsemblMetazoa"/>
        </authorList>
    </citation>
    <scope>IDENTIFICATION</scope>
</reference>
<reference evidence="3" key="1">
    <citation type="submission" date="2012-12" db="EMBL/GenBank/DDBJ databases">
        <authorList>
            <person name="Hellsten U."/>
            <person name="Grimwood J."/>
            <person name="Chapman J.A."/>
            <person name="Shapiro H."/>
            <person name="Aerts A."/>
            <person name="Otillar R.P."/>
            <person name="Terry A.Y."/>
            <person name="Boore J.L."/>
            <person name="Simakov O."/>
            <person name="Marletaz F."/>
            <person name="Cho S.-J."/>
            <person name="Edsinger-Gonzales E."/>
            <person name="Havlak P."/>
            <person name="Kuo D.-H."/>
            <person name="Larsson T."/>
            <person name="Lv J."/>
            <person name="Arendt D."/>
            <person name="Savage R."/>
            <person name="Osoegawa K."/>
            <person name="de Jong P."/>
            <person name="Lindberg D.R."/>
            <person name="Seaver E.C."/>
            <person name="Weisblat D.A."/>
            <person name="Putnam N.H."/>
            <person name="Grigoriev I.V."/>
            <person name="Rokhsar D.S."/>
        </authorList>
    </citation>
    <scope>NUCLEOTIDE SEQUENCE</scope>
</reference>
<evidence type="ECO:0000313" key="2">
    <source>
        <dbReference type="EnsemblMetazoa" id="HelroP73239"/>
    </source>
</evidence>
<sequence>MSPTAISVAVRDEIQRFESVHPNIYAIHELIDDINILAIQQQLRDHIISIEGLCKHIINVYYINYYNYIIHKYYTKHINYY</sequence>
<dbReference type="OMA" id="CHHEAKM"/>
<evidence type="ECO:0000313" key="3">
    <source>
        <dbReference type="Proteomes" id="UP000015101"/>
    </source>
</evidence>
<dbReference type="EnsemblMetazoa" id="HelroT73239">
    <property type="protein sequence ID" value="HelroP73239"/>
    <property type="gene ID" value="HelroG73239"/>
</dbReference>
<dbReference type="Proteomes" id="UP000015101">
    <property type="component" value="Unassembled WGS sequence"/>
</dbReference>
<dbReference type="HOGENOM" id="CLU_195505_0_0_1"/>
<dbReference type="EMBL" id="AMQM01002846">
    <property type="status" value="NOT_ANNOTATED_CDS"/>
    <property type="molecule type" value="Genomic_DNA"/>
</dbReference>
<dbReference type="InParanoid" id="T1G1C0"/>
<proteinExistence type="predicted"/>
<dbReference type="RefSeq" id="XP_009011794.1">
    <property type="nucleotide sequence ID" value="XM_009013546.1"/>
</dbReference>
<dbReference type="GeneID" id="20214868"/>
<dbReference type="OrthoDB" id="6136903at2759"/>
<name>T1G1C0_HELRO</name>
<keyword evidence="3" id="KW-1185">Reference proteome</keyword>
<dbReference type="CTD" id="20214868"/>
<dbReference type="eggNOG" id="KOG0705">
    <property type="taxonomic scope" value="Eukaryota"/>
</dbReference>
<dbReference type="KEGG" id="hro:HELRODRAFT_73239"/>
<organism evidence="2 3">
    <name type="scientific">Helobdella robusta</name>
    <name type="common">Californian leech</name>
    <dbReference type="NCBI Taxonomy" id="6412"/>
    <lineage>
        <taxon>Eukaryota</taxon>
        <taxon>Metazoa</taxon>
        <taxon>Spiralia</taxon>
        <taxon>Lophotrochozoa</taxon>
        <taxon>Annelida</taxon>
        <taxon>Clitellata</taxon>
        <taxon>Hirudinea</taxon>
        <taxon>Rhynchobdellida</taxon>
        <taxon>Glossiphoniidae</taxon>
        <taxon>Helobdella</taxon>
    </lineage>
</organism>
<protein>
    <submittedName>
        <fullName evidence="1 2">Uncharacterized protein</fullName>
    </submittedName>
</protein>
<dbReference type="EMBL" id="KB095905">
    <property type="protein sequence ID" value="ESO09980.1"/>
    <property type="molecule type" value="Genomic_DNA"/>
</dbReference>
<accession>T1G1C0</accession>
<evidence type="ECO:0000313" key="1">
    <source>
        <dbReference type="EMBL" id="ESO09980.1"/>
    </source>
</evidence>
<reference evidence="1 3" key="2">
    <citation type="journal article" date="2013" name="Nature">
        <title>Insights into bilaterian evolution from three spiralian genomes.</title>
        <authorList>
            <person name="Simakov O."/>
            <person name="Marletaz F."/>
            <person name="Cho S.J."/>
            <person name="Edsinger-Gonzales E."/>
            <person name="Havlak P."/>
            <person name="Hellsten U."/>
            <person name="Kuo D.H."/>
            <person name="Larsson T."/>
            <person name="Lv J."/>
            <person name="Arendt D."/>
            <person name="Savage R."/>
            <person name="Osoegawa K."/>
            <person name="de Jong P."/>
            <person name="Grimwood J."/>
            <person name="Chapman J.A."/>
            <person name="Shapiro H."/>
            <person name="Aerts A."/>
            <person name="Otillar R.P."/>
            <person name="Terry A.Y."/>
            <person name="Boore J.L."/>
            <person name="Grigoriev I.V."/>
            <person name="Lindberg D.R."/>
            <person name="Seaver E.C."/>
            <person name="Weisblat D.A."/>
            <person name="Putnam N.H."/>
            <person name="Rokhsar D.S."/>
        </authorList>
    </citation>
    <scope>NUCLEOTIDE SEQUENCE</scope>
</reference>
<gene>
    <name evidence="2" type="primary">20214868</name>
    <name evidence="1" type="ORF">HELRODRAFT_73239</name>
</gene>